<proteinExistence type="predicted"/>
<feature type="region of interest" description="Disordered" evidence="1">
    <location>
        <begin position="1"/>
        <end position="25"/>
    </location>
</feature>
<feature type="region of interest" description="Disordered" evidence="1">
    <location>
        <begin position="108"/>
        <end position="134"/>
    </location>
</feature>
<dbReference type="Proteomes" id="UP000032180">
    <property type="component" value="Chromosome 10"/>
</dbReference>
<reference evidence="2 3" key="1">
    <citation type="submission" date="2012-08" db="EMBL/GenBank/DDBJ databases">
        <title>Oryza genome evolution.</title>
        <authorList>
            <person name="Wing R.A."/>
        </authorList>
    </citation>
    <scope>NUCLEOTIDE SEQUENCE</scope>
</reference>
<reference evidence="3" key="2">
    <citation type="submission" date="2013-12" db="EMBL/GenBank/DDBJ databases">
        <authorList>
            <person name="Yu Y."/>
            <person name="Lee S."/>
            <person name="de Baynast K."/>
            <person name="Wissotski M."/>
            <person name="Liu L."/>
            <person name="Talag J."/>
            <person name="Goicoechea J."/>
            <person name="Angelova A."/>
            <person name="Jetty R."/>
            <person name="Kudrna D."/>
            <person name="Golser W."/>
            <person name="Rivera L."/>
            <person name="Zhang J."/>
            <person name="Wing R."/>
        </authorList>
    </citation>
    <scope>NUCLEOTIDE SEQUENCE</scope>
</reference>
<protein>
    <submittedName>
        <fullName evidence="2">Uncharacterized protein</fullName>
    </submittedName>
</protein>
<dbReference type="EnsemblPlants" id="LPERR10G01090.1">
    <property type="protein sequence ID" value="LPERR10G01090.1"/>
    <property type="gene ID" value="LPERR10G01090"/>
</dbReference>
<organism evidence="2 3">
    <name type="scientific">Leersia perrieri</name>
    <dbReference type="NCBI Taxonomy" id="77586"/>
    <lineage>
        <taxon>Eukaryota</taxon>
        <taxon>Viridiplantae</taxon>
        <taxon>Streptophyta</taxon>
        <taxon>Embryophyta</taxon>
        <taxon>Tracheophyta</taxon>
        <taxon>Spermatophyta</taxon>
        <taxon>Magnoliopsida</taxon>
        <taxon>Liliopsida</taxon>
        <taxon>Poales</taxon>
        <taxon>Poaceae</taxon>
        <taxon>BOP clade</taxon>
        <taxon>Oryzoideae</taxon>
        <taxon>Oryzeae</taxon>
        <taxon>Oryzinae</taxon>
        <taxon>Leersia</taxon>
    </lineage>
</organism>
<evidence type="ECO:0000313" key="3">
    <source>
        <dbReference type="Proteomes" id="UP000032180"/>
    </source>
</evidence>
<reference evidence="2" key="3">
    <citation type="submission" date="2015-04" db="UniProtKB">
        <authorList>
            <consortium name="EnsemblPlants"/>
        </authorList>
    </citation>
    <scope>IDENTIFICATION</scope>
</reference>
<keyword evidence="3" id="KW-1185">Reference proteome</keyword>
<dbReference type="AlphaFoldDB" id="A0A0D9XHJ4"/>
<dbReference type="HOGENOM" id="CLU_1899209_0_0_1"/>
<feature type="compositionally biased region" description="Basic residues" evidence="1">
    <location>
        <begin position="108"/>
        <end position="117"/>
    </location>
</feature>
<evidence type="ECO:0000256" key="1">
    <source>
        <dbReference type="SAM" id="MobiDB-lite"/>
    </source>
</evidence>
<accession>A0A0D9XHJ4</accession>
<sequence>MVKSGGSKSGHGSHHDSDEEEVTMPVFDANLPVDVKDGLEVACRYMEKHVDFNFRKLERSIATIIDRLPPPCGSHAGHDRRTPLEHRAYDAEDESPGLHSDGVVHHRLQRHPPRRGRANVERDATNVHHDRVAL</sequence>
<dbReference type="Gramene" id="LPERR10G01090.1">
    <property type="protein sequence ID" value="LPERR10G01090.1"/>
    <property type="gene ID" value="LPERR10G01090"/>
</dbReference>
<name>A0A0D9XHJ4_9ORYZ</name>
<evidence type="ECO:0000313" key="2">
    <source>
        <dbReference type="EnsemblPlants" id="LPERR10G01090.1"/>
    </source>
</evidence>
<feature type="compositionally biased region" description="Basic and acidic residues" evidence="1">
    <location>
        <begin position="118"/>
        <end position="134"/>
    </location>
</feature>